<feature type="region of interest" description="Disordered" evidence="1">
    <location>
        <begin position="168"/>
        <end position="200"/>
    </location>
</feature>
<feature type="region of interest" description="Disordered" evidence="1">
    <location>
        <begin position="1"/>
        <end position="33"/>
    </location>
</feature>
<evidence type="ECO:0000256" key="1">
    <source>
        <dbReference type="SAM" id="MobiDB-lite"/>
    </source>
</evidence>
<evidence type="ECO:0000313" key="3">
    <source>
        <dbReference type="EMBL" id="MFC3701165.1"/>
    </source>
</evidence>
<dbReference type="SUPFAM" id="SSF48452">
    <property type="entry name" value="TPR-like"/>
    <property type="match status" value="1"/>
</dbReference>
<feature type="compositionally biased region" description="Polar residues" evidence="1">
    <location>
        <begin position="138"/>
        <end position="147"/>
    </location>
</feature>
<dbReference type="Proteomes" id="UP001595710">
    <property type="component" value="Unassembled WGS sequence"/>
</dbReference>
<dbReference type="EMBL" id="JBHRYN010000008">
    <property type="protein sequence ID" value="MFC3701165.1"/>
    <property type="molecule type" value="Genomic_DNA"/>
</dbReference>
<keyword evidence="2" id="KW-0812">Transmembrane</keyword>
<accession>A0ABV7WRQ5</accession>
<evidence type="ECO:0000256" key="2">
    <source>
        <dbReference type="SAM" id="Phobius"/>
    </source>
</evidence>
<keyword evidence="2" id="KW-1133">Transmembrane helix</keyword>
<keyword evidence="4" id="KW-1185">Reference proteome</keyword>
<feature type="compositionally biased region" description="Polar residues" evidence="1">
    <location>
        <begin position="116"/>
        <end position="131"/>
    </location>
</feature>
<feature type="transmembrane region" description="Helical" evidence="2">
    <location>
        <begin position="42"/>
        <end position="63"/>
    </location>
</feature>
<feature type="region of interest" description="Disordered" evidence="1">
    <location>
        <begin position="116"/>
        <end position="147"/>
    </location>
</feature>
<feature type="compositionally biased region" description="Polar residues" evidence="1">
    <location>
        <begin position="184"/>
        <end position="197"/>
    </location>
</feature>
<dbReference type="InterPro" id="IPR011990">
    <property type="entry name" value="TPR-like_helical_dom_sf"/>
</dbReference>
<feature type="compositionally biased region" description="Low complexity" evidence="1">
    <location>
        <begin position="172"/>
        <end position="183"/>
    </location>
</feature>
<name>A0ABV7WRQ5_9GAMM</name>
<proteinExistence type="predicted"/>
<dbReference type="Pfam" id="PF14559">
    <property type="entry name" value="TPR_19"/>
    <property type="match status" value="1"/>
</dbReference>
<reference evidence="4" key="1">
    <citation type="journal article" date="2019" name="Int. J. Syst. Evol. Microbiol.">
        <title>The Global Catalogue of Microorganisms (GCM) 10K type strain sequencing project: providing services to taxonomists for standard genome sequencing and annotation.</title>
        <authorList>
            <consortium name="The Broad Institute Genomics Platform"/>
            <consortium name="The Broad Institute Genome Sequencing Center for Infectious Disease"/>
            <person name="Wu L."/>
            <person name="Ma J."/>
        </authorList>
    </citation>
    <scope>NUCLEOTIDE SEQUENCE [LARGE SCALE GENOMIC DNA]</scope>
    <source>
        <strain evidence="4">CECT 8288</strain>
    </source>
</reference>
<sequence length="360" mass="39266">MSAIHQALQKAEHSPAEPLTDAHYNPLASNNAAPKPRDSKTLIYWVLAALFLLLVPVVLFWPLSEDEQGTETQGVASEISTPEVTPNGTNDNVLVLTQLETAEPTAVLEAPDESIENATTPASDTEATTAASKELPTTEPNTSATLNSEANTDVKPITQSEIETQPIKSAVQTTQNTTELNTTPASKPTQSITQAQPSEPKAQITDVVTASAQHWQSKVEAHIANGEIEYAEAVLKQWIGASPKDEAPRVWLARIYISNNLYRPAEALLNEISSSEALALKGVIYEKTQRFVLAAEQFSELFNREPDSGRWLIMWAVNTENSGQVSRAVGLYKAFINNFNYEDPQLVQFAQQRLQSLGGS</sequence>
<feature type="region of interest" description="Disordered" evidence="1">
    <location>
        <begin position="67"/>
        <end position="89"/>
    </location>
</feature>
<protein>
    <submittedName>
        <fullName evidence="3">Tetratricopeptide repeat protein</fullName>
    </submittedName>
</protein>
<comment type="caution">
    <text evidence="3">The sequence shown here is derived from an EMBL/GenBank/DDBJ whole genome shotgun (WGS) entry which is preliminary data.</text>
</comment>
<organism evidence="3 4">
    <name type="scientific">Reinekea marina</name>
    <dbReference type="NCBI Taxonomy" id="1310421"/>
    <lineage>
        <taxon>Bacteria</taxon>
        <taxon>Pseudomonadati</taxon>
        <taxon>Pseudomonadota</taxon>
        <taxon>Gammaproteobacteria</taxon>
        <taxon>Oceanospirillales</taxon>
        <taxon>Saccharospirillaceae</taxon>
        <taxon>Reinekea</taxon>
    </lineage>
</organism>
<evidence type="ECO:0000313" key="4">
    <source>
        <dbReference type="Proteomes" id="UP001595710"/>
    </source>
</evidence>
<feature type="compositionally biased region" description="Polar residues" evidence="1">
    <location>
        <begin position="70"/>
        <end position="89"/>
    </location>
</feature>
<gene>
    <name evidence="3" type="ORF">ACFOND_05865</name>
</gene>
<dbReference type="RefSeq" id="WP_290282844.1">
    <property type="nucleotide sequence ID" value="NZ_JAUFQI010000001.1"/>
</dbReference>
<keyword evidence="2" id="KW-0472">Membrane</keyword>
<dbReference type="Gene3D" id="1.25.40.10">
    <property type="entry name" value="Tetratricopeptide repeat domain"/>
    <property type="match status" value="1"/>
</dbReference>